<dbReference type="EMBL" id="FITM01000049">
    <property type="protein sequence ID" value="CZB13959.1"/>
    <property type="molecule type" value="Genomic_DNA"/>
</dbReference>
<evidence type="ECO:0000313" key="2">
    <source>
        <dbReference type="EMBL" id="CZB13959.1"/>
    </source>
</evidence>
<name>A0A170T5M8_9SYNE</name>
<evidence type="ECO:0000256" key="1">
    <source>
        <dbReference type="SAM" id="MobiDB-lite"/>
    </source>
</evidence>
<dbReference type="Proteomes" id="UP000182631">
    <property type="component" value="Unassembled WGS sequence"/>
</dbReference>
<sequence>MGRQVVRCPLNWVKLLLTKAVQGYKPRPKGRGQSASIQEQASQGGNPQTALKPHLHQKVEGETLKLTKVGSIPVT</sequence>
<dbReference type="AlphaFoldDB" id="A0A170T5M8"/>
<accession>A0A170T5M8</accession>
<protein>
    <submittedName>
        <fullName evidence="2">Uncharacterized protein</fullName>
    </submittedName>
</protein>
<organism evidence="2 3">
    <name type="scientific">Candidatus Synechococcus spongiarum</name>
    <dbReference type="NCBI Taxonomy" id="431041"/>
    <lineage>
        <taxon>Bacteria</taxon>
        <taxon>Bacillati</taxon>
        <taxon>Cyanobacteriota</taxon>
        <taxon>Cyanophyceae</taxon>
        <taxon>Synechococcales</taxon>
        <taxon>Synechococcaceae</taxon>
        <taxon>Synechococcus</taxon>
    </lineage>
</organism>
<reference evidence="3" key="1">
    <citation type="submission" date="2016-02" db="EMBL/GenBank/DDBJ databases">
        <authorList>
            <person name="liu f."/>
        </authorList>
    </citation>
    <scope>NUCLEOTIDE SEQUENCE [LARGE SCALE GENOMIC DNA]</scope>
</reference>
<proteinExistence type="predicted"/>
<feature type="region of interest" description="Disordered" evidence="1">
    <location>
        <begin position="23"/>
        <end position="62"/>
    </location>
</feature>
<evidence type="ECO:0000313" key="3">
    <source>
        <dbReference type="Proteomes" id="UP000182631"/>
    </source>
</evidence>
<feature type="compositionally biased region" description="Polar residues" evidence="1">
    <location>
        <begin position="33"/>
        <end position="49"/>
    </location>
</feature>
<keyword evidence="3" id="KW-1185">Reference proteome</keyword>
<gene>
    <name evidence="2" type="ORF">FLM9_431</name>
</gene>